<sequence>MRKFDWRFDMGASAQTVNKVNKVQMGDGYVQRPKAKINNKLTNWSGTKTGDLETVINPILNFLDSQQGMPFLWVNPWGEECKYTCEEYSTTQRRGNLWQISLKFEQTI</sequence>
<dbReference type="Proteomes" id="UP000829560">
    <property type="component" value="Chromosome"/>
</dbReference>
<dbReference type="Pfam" id="PF05939">
    <property type="entry name" value="Phage_min_tail"/>
    <property type="match status" value="1"/>
</dbReference>
<dbReference type="InterPro" id="IPR010265">
    <property type="entry name" value="Phage_lambda_TipM"/>
</dbReference>
<name>A0AAU6PTZ3_9GAMM</name>
<dbReference type="KEGG" id="prae:MN210_18915"/>
<reference evidence="1" key="1">
    <citation type="submission" date="2024-03" db="EMBL/GenBank/DDBJ databases">
        <title>Psychrobacter raelis sp. nov. isolated from a dog with peritonitis.</title>
        <authorList>
            <person name="Schiavone A."/>
            <person name="Manzulli V."/>
            <person name="Camarda A."/>
            <person name="Cafiero M.A."/>
            <person name="Vasco I."/>
            <person name="Marino L."/>
            <person name="Pennuzzi G."/>
            <person name="Serrecchia L."/>
            <person name="Galante D."/>
            <person name="Pugliese N."/>
        </authorList>
    </citation>
    <scope>NUCLEOTIDE SEQUENCE</scope>
    <source>
        <strain evidence="1">PraFG1</strain>
    </source>
</reference>
<gene>
    <name evidence="1" type="ORF">MN210_18915</name>
</gene>
<evidence type="ECO:0000313" key="1">
    <source>
        <dbReference type="EMBL" id="WXX23902.1"/>
    </source>
</evidence>
<organism evidence="1 2">
    <name type="scientific">Psychrobacter raelei</name>
    <dbReference type="NCBI Taxonomy" id="2565531"/>
    <lineage>
        <taxon>Bacteria</taxon>
        <taxon>Pseudomonadati</taxon>
        <taxon>Pseudomonadota</taxon>
        <taxon>Gammaproteobacteria</taxon>
        <taxon>Moraxellales</taxon>
        <taxon>Moraxellaceae</taxon>
        <taxon>Psychrobacter</taxon>
    </lineage>
</organism>
<keyword evidence="2" id="KW-1185">Reference proteome</keyword>
<dbReference type="RefSeq" id="WP_338412053.1">
    <property type="nucleotide sequence ID" value="NZ_CP093310.2"/>
</dbReference>
<evidence type="ECO:0000313" key="2">
    <source>
        <dbReference type="Proteomes" id="UP000829560"/>
    </source>
</evidence>
<accession>A0AAU6PTZ3</accession>
<dbReference type="EMBL" id="CP093310">
    <property type="protein sequence ID" value="WXX23902.1"/>
    <property type="molecule type" value="Genomic_DNA"/>
</dbReference>
<proteinExistence type="predicted"/>
<protein>
    <submittedName>
        <fullName evidence="1">Phage tail protein</fullName>
    </submittedName>
</protein>
<dbReference type="AlphaFoldDB" id="A0AAU6PTZ3"/>